<keyword evidence="4 10" id="KW-1003">Cell membrane</keyword>
<evidence type="ECO:0000313" key="12">
    <source>
        <dbReference type="Proteomes" id="UP000001968"/>
    </source>
</evidence>
<keyword evidence="3 10" id="KW-0813">Transport</keyword>
<dbReference type="NCBIfam" id="TIGR00810">
    <property type="entry name" value="secG"/>
    <property type="match status" value="1"/>
</dbReference>
<evidence type="ECO:0000256" key="10">
    <source>
        <dbReference type="RuleBase" id="RU365087"/>
    </source>
</evidence>
<comment type="function">
    <text evidence="10">Involved in protein export. Participates in an early event of protein translocation.</text>
</comment>
<dbReference type="PANTHER" id="PTHR34182">
    <property type="entry name" value="PROTEIN-EXPORT MEMBRANE PROTEIN SECG"/>
    <property type="match status" value="1"/>
</dbReference>
<dbReference type="GO" id="GO:0065002">
    <property type="term" value="P:intracellular protein transmembrane transport"/>
    <property type="evidence" value="ECO:0007669"/>
    <property type="project" value="TreeGrafter"/>
</dbReference>
<evidence type="ECO:0000256" key="4">
    <source>
        <dbReference type="ARBA" id="ARBA00022475"/>
    </source>
</evidence>
<proteinExistence type="inferred from homology"/>
<comment type="subcellular location">
    <subcellularLocation>
        <location evidence="1 10">Cell membrane</location>
        <topology evidence="1 10">Multi-pass membrane protein</topology>
    </subcellularLocation>
</comment>
<organism evidence="11 12">
    <name type="scientific">Syntrophomonas wolfei subsp. wolfei (strain DSM 2245B / Goettingen)</name>
    <dbReference type="NCBI Taxonomy" id="335541"/>
    <lineage>
        <taxon>Bacteria</taxon>
        <taxon>Bacillati</taxon>
        <taxon>Bacillota</taxon>
        <taxon>Clostridia</taxon>
        <taxon>Eubacteriales</taxon>
        <taxon>Syntrophomonadaceae</taxon>
        <taxon>Syntrophomonas</taxon>
    </lineage>
</organism>
<dbReference type="PANTHER" id="PTHR34182:SF1">
    <property type="entry name" value="PROTEIN-EXPORT MEMBRANE PROTEIN SECG"/>
    <property type="match status" value="1"/>
</dbReference>
<evidence type="ECO:0000256" key="8">
    <source>
        <dbReference type="ARBA" id="ARBA00023010"/>
    </source>
</evidence>
<dbReference type="RefSeq" id="WP_011639734.1">
    <property type="nucleotide sequence ID" value="NC_008346.1"/>
</dbReference>
<dbReference type="HOGENOM" id="CLU_094156_6_2_9"/>
<dbReference type="KEGG" id="swo:Swol_0277"/>
<keyword evidence="7 10" id="KW-1133">Transmembrane helix</keyword>
<keyword evidence="12" id="KW-1185">Reference proteome</keyword>
<evidence type="ECO:0000256" key="2">
    <source>
        <dbReference type="ARBA" id="ARBA00008445"/>
    </source>
</evidence>
<evidence type="ECO:0000256" key="3">
    <source>
        <dbReference type="ARBA" id="ARBA00022448"/>
    </source>
</evidence>
<evidence type="ECO:0000256" key="9">
    <source>
        <dbReference type="ARBA" id="ARBA00023136"/>
    </source>
</evidence>
<keyword evidence="8 10" id="KW-0811">Translocation</keyword>
<evidence type="ECO:0000313" key="11">
    <source>
        <dbReference type="EMBL" id="ABI67625.1"/>
    </source>
</evidence>
<comment type="similarity">
    <text evidence="2 10">Belongs to the SecG family.</text>
</comment>
<dbReference type="STRING" id="335541.Swol_0277"/>
<comment type="caution">
    <text evidence="10">Lacks conserved residue(s) required for the propagation of feature annotation.</text>
</comment>
<evidence type="ECO:0000256" key="7">
    <source>
        <dbReference type="ARBA" id="ARBA00022989"/>
    </source>
</evidence>
<dbReference type="EMBL" id="CP000448">
    <property type="protein sequence ID" value="ABI67625.1"/>
    <property type="molecule type" value="Genomic_DNA"/>
</dbReference>
<dbReference type="InterPro" id="IPR004692">
    <property type="entry name" value="SecG"/>
</dbReference>
<keyword evidence="9 10" id="KW-0472">Membrane</keyword>
<dbReference type="Proteomes" id="UP000001968">
    <property type="component" value="Chromosome"/>
</dbReference>
<name>Q0B079_SYNWW</name>
<dbReference type="AlphaFoldDB" id="Q0B079"/>
<keyword evidence="5 10" id="KW-0812">Transmembrane</keyword>
<feature type="transmembrane region" description="Helical" evidence="10">
    <location>
        <begin position="57"/>
        <end position="75"/>
    </location>
</feature>
<dbReference type="GO" id="GO:0005886">
    <property type="term" value="C:plasma membrane"/>
    <property type="evidence" value="ECO:0007669"/>
    <property type="project" value="UniProtKB-SubCell"/>
</dbReference>
<evidence type="ECO:0000256" key="6">
    <source>
        <dbReference type="ARBA" id="ARBA00022927"/>
    </source>
</evidence>
<evidence type="ECO:0000256" key="1">
    <source>
        <dbReference type="ARBA" id="ARBA00004651"/>
    </source>
</evidence>
<dbReference type="GO" id="GO:0015450">
    <property type="term" value="F:protein-transporting ATPase activity"/>
    <property type="evidence" value="ECO:0007669"/>
    <property type="project" value="UniProtKB-UniRule"/>
</dbReference>
<dbReference type="Pfam" id="PF03840">
    <property type="entry name" value="SecG"/>
    <property type="match status" value="1"/>
</dbReference>
<accession>Q0B079</accession>
<dbReference type="GO" id="GO:0009306">
    <property type="term" value="P:protein secretion"/>
    <property type="evidence" value="ECO:0007669"/>
    <property type="project" value="UniProtKB-UniRule"/>
</dbReference>
<gene>
    <name evidence="11" type="ordered locus">Swol_0277</name>
</gene>
<protein>
    <recommendedName>
        <fullName evidence="10">Protein-export membrane protein SecG</fullName>
    </recommendedName>
</protein>
<dbReference type="PRINTS" id="PR01651">
    <property type="entry name" value="SECGEXPORT"/>
</dbReference>
<sequence length="77" mass="7963">MLKTIILILQVICALGLISTILLQSGKSAGLSGSIAGAGETIFGGKKKGLDDLLAKITAYVAVLFMILTLTLAIMNQ</sequence>
<evidence type="ECO:0000256" key="5">
    <source>
        <dbReference type="ARBA" id="ARBA00022692"/>
    </source>
</evidence>
<dbReference type="eggNOG" id="COG1314">
    <property type="taxonomic scope" value="Bacteria"/>
</dbReference>
<keyword evidence="6 10" id="KW-0653">Protein transport</keyword>
<reference evidence="12" key="1">
    <citation type="journal article" date="2010" name="Environ. Microbiol.">
        <title>The genome of Syntrophomonas wolfei: new insights into syntrophic metabolism and biohydrogen production.</title>
        <authorList>
            <person name="Sieber J.R."/>
            <person name="Sims D.R."/>
            <person name="Han C."/>
            <person name="Kim E."/>
            <person name="Lykidis A."/>
            <person name="Lapidus A.L."/>
            <person name="McDonnald E."/>
            <person name="Rohlin L."/>
            <person name="Culley D.E."/>
            <person name="Gunsalus R."/>
            <person name="McInerney M.J."/>
        </authorList>
    </citation>
    <scope>NUCLEOTIDE SEQUENCE [LARGE SCALE GENOMIC DNA]</scope>
    <source>
        <strain evidence="12">DSM 2245B / Goettingen</strain>
    </source>
</reference>
<dbReference type="GO" id="GO:0043952">
    <property type="term" value="P:protein transport by the Sec complex"/>
    <property type="evidence" value="ECO:0007669"/>
    <property type="project" value="TreeGrafter"/>
</dbReference>